<evidence type="ECO:0000313" key="2">
    <source>
        <dbReference type="EMBL" id="EAU43395.1"/>
    </source>
</evidence>
<feature type="domain" description="ABM" evidence="1">
    <location>
        <begin position="2"/>
        <end position="96"/>
    </location>
</feature>
<sequence>MYLTMNRFKVVPDRAAEFEAMWQARDSHLKQVPGFVSFALMKGAEQGDHVLYASHTLWADEESFKGWTRSEAFRAAHKGAKSSDGIYLGPPVLECFDAVQVLD</sequence>
<keyword evidence="3" id="KW-1185">Reference proteome</keyword>
<dbReference type="InterPro" id="IPR050404">
    <property type="entry name" value="Heme-degrading_MO"/>
</dbReference>
<gene>
    <name evidence="2" type="ORF">R2601_22581</name>
</gene>
<dbReference type="PANTHER" id="PTHR34474:SF2">
    <property type="entry name" value="SIGNAL TRANSDUCTION PROTEIN TRAP"/>
    <property type="match status" value="1"/>
</dbReference>
<dbReference type="Pfam" id="PF03992">
    <property type="entry name" value="ABM"/>
    <property type="match status" value="1"/>
</dbReference>
<dbReference type="Proteomes" id="UP000006230">
    <property type="component" value="Unassembled WGS sequence"/>
</dbReference>
<evidence type="ECO:0000313" key="3">
    <source>
        <dbReference type="Proteomes" id="UP000006230"/>
    </source>
</evidence>
<dbReference type="EMBL" id="AATQ01000098">
    <property type="protein sequence ID" value="EAU43395.1"/>
    <property type="molecule type" value="Genomic_DNA"/>
</dbReference>
<dbReference type="InterPro" id="IPR007138">
    <property type="entry name" value="ABM_dom"/>
</dbReference>
<dbReference type="InterPro" id="IPR011008">
    <property type="entry name" value="Dimeric_a/b-barrel"/>
</dbReference>
<dbReference type="PROSITE" id="PS51725">
    <property type="entry name" value="ABM"/>
    <property type="match status" value="1"/>
</dbReference>
<protein>
    <recommendedName>
        <fullName evidence="1">ABM domain-containing protein</fullName>
    </recommendedName>
</protein>
<evidence type="ECO:0000259" key="1">
    <source>
        <dbReference type="PROSITE" id="PS51725"/>
    </source>
</evidence>
<comment type="caution">
    <text evidence="2">The sequence shown here is derived from an EMBL/GenBank/DDBJ whole genome shotgun (WGS) entry which is preliminary data.</text>
</comment>
<name>Q0FGS4_SALBH</name>
<dbReference type="SUPFAM" id="SSF54909">
    <property type="entry name" value="Dimeric alpha+beta barrel"/>
    <property type="match status" value="1"/>
</dbReference>
<dbReference type="eggNOG" id="COG2329">
    <property type="taxonomic scope" value="Bacteria"/>
</dbReference>
<dbReference type="AlphaFoldDB" id="Q0FGS4"/>
<dbReference type="HOGENOM" id="CLU_141544_0_0_5"/>
<dbReference type="STRING" id="314265.R2601_22581"/>
<dbReference type="Gene3D" id="3.30.70.100">
    <property type="match status" value="1"/>
</dbReference>
<organism evidence="2 3">
    <name type="scientific">Salipiger bermudensis (strain DSM 26914 / JCM 13377 / KCTC 12554 / HTCC2601)</name>
    <name type="common">Pelagibaca bermudensis</name>
    <dbReference type="NCBI Taxonomy" id="314265"/>
    <lineage>
        <taxon>Bacteria</taxon>
        <taxon>Pseudomonadati</taxon>
        <taxon>Pseudomonadota</taxon>
        <taxon>Alphaproteobacteria</taxon>
        <taxon>Rhodobacterales</taxon>
        <taxon>Roseobacteraceae</taxon>
        <taxon>Salipiger</taxon>
    </lineage>
</organism>
<accession>Q0FGS4</accession>
<dbReference type="RefSeq" id="WP_007799671.1">
    <property type="nucleotide sequence ID" value="NZ_DS022276.1"/>
</dbReference>
<dbReference type="OrthoDB" id="9798115at2"/>
<reference evidence="2 3" key="1">
    <citation type="journal article" date="2010" name="J. Bacteriol.">
        <title>Genome sequences of Pelagibaca bermudensis HTCC2601T and Maritimibacter alkaliphilus HTCC2654T, the type strains of two marine Roseobacter genera.</title>
        <authorList>
            <person name="Thrash J.C."/>
            <person name="Cho J.C."/>
            <person name="Ferriera S."/>
            <person name="Johnson J."/>
            <person name="Vergin K.L."/>
            <person name="Giovannoni S.J."/>
        </authorList>
    </citation>
    <scope>NUCLEOTIDE SEQUENCE [LARGE SCALE GENOMIC DNA]</scope>
    <source>
        <strain evidence="3">DSM 26914 / JCM 13377 / KCTC 12554 / HTCC2601</strain>
    </source>
</reference>
<proteinExistence type="predicted"/>
<dbReference type="PANTHER" id="PTHR34474">
    <property type="entry name" value="SIGNAL TRANSDUCTION PROTEIN TRAP"/>
    <property type="match status" value="1"/>
</dbReference>